<proteinExistence type="predicted"/>
<protein>
    <submittedName>
        <fullName evidence="1">Uncharacterized protein</fullName>
    </submittedName>
</protein>
<dbReference type="AlphaFoldDB" id="A0A9P5PSG9"/>
<comment type="caution">
    <text evidence="1">The sequence shown here is derived from an EMBL/GenBank/DDBJ whole genome shotgun (WGS) entry which is preliminary data.</text>
</comment>
<reference evidence="1" key="1">
    <citation type="submission" date="2020-11" db="EMBL/GenBank/DDBJ databases">
        <authorList>
            <consortium name="DOE Joint Genome Institute"/>
            <person name="Ahrendt S."/>
            <person name="Riley R."/>
            <person name="Andreopoulos W."/>
            <person name="Labutti K."/>
            <person name="Pangilinan J."/>
            <person name="Ruiz-Duenas F.J."/>
            <person name="Barrasa J.M."/>
            <person name="Sanchez-Garcia M."/>
            <person name="Camarero S."/>
            <person name="Miyauchi S."/>
            <person name="Serrano A."/>
            <person name="Linde D."/>
            <person name="Babiker R."/>
            <person name="Drula E."/>
            <person name="Ayuso-Fernandez I."/>
            <person name="Pacheco R."/>
            <person name="Padilla G."/>
            <person name="Ferreira P."/>
            <person name="Barriuso J."/>
            <person name="Kellner H."/>
            <person name="Castanera R."/>
            <person name="Alfaro M."/>
            <person name="Ramirez L."/>
            <person name="Pisabarro A.G."/>
            <person name="Kuo A."/>
            <person name="Tritt A."/>
            <person name="Lipzen A."/>
            <person name="He G."/>
            <person name="Yan M."/>
            <person name="Ng V."/>
            <person name="Cullen D."/>
            <person name="Martin F."/>
            <person name="Rosso M.-N."/>
            <person name="Henrissat B."/>
            <person name="Hibbett D."/>
            <person name="Martinez A.T."/>
            <person name="Grigoriev I.V."/>
        </authorList>
    </citation>
    <scope>NUCLEOTIDE SEQUENCE</scope>
    <source>
        <strain evidence="1">AH 40177</strain>
    </source>
</reference>
<name>A0A9P5PSG9_9AGAR</name>
<dbReference type="Proteomes" id="UP000772434">
    <property type="component" value="Unassembled WGS sequence"/>
</dbReference>
<dbReference type="EMBL" id="JADNRY010000032">
    <property type="protein sequence ID" value="KAF9071466.1"/>
    <property type="molecule type" value="Genomic_DNA"/>
</dbReference>
<sequence length="73" mass="8628">MYILSFMVDKRFLLQHMYFSSLFPSLLLMLLLSLSSSFYVVRYNQYGAICEKNISMGKECHYRALAIIWFPTS</sequence>
<organism evidence="1 2">
    <name type="scientific">Rhodocollybia butyracea</name>
    <dbReference type="NCBI Taxonomy" id="206335"/>
    <lineage>
        <taxon>Eukaryota</taxon>
        <taxon>Fungi</taxon>
        <taxon>Dikarya</taxon>
        <taxon>Basidiomycota</taxon>
        <taxon>Agaricomycotina</taxon>
        <taxon>Agaricomycetes</taxon>
        <taxon>Agaricomycetidae</taxon>
        <taxon>Agaricales</taxon>
        <taxon>Marasmiineae</taxon>
        <taxon>Omphalotaceae</taxon>
        <taxon>Rhodocollybia</taxon>
    </lineage>
</organism>
<gene>
    <name evidence="1" type="ORF">BDP27DRAFT_1322186</name>
</gene>
<keyword evidence="2" id="KW-1185">Reference proteome</keyword>
<evidence type="ECO:0000313" key="1">
    <source>
        <dbReference type="EMBL" id="KAF9071466.1"/>
    </source>
</evidence>
<evidence type="ECO:0000313" key="2">
    <source>
        <dbReference type="Proteomes" id="UP000772434"/>
    </source>
</evidence>
<accession>A0A9P5PSG9</accession>